<reference evidence="1 2" key="1">
    <citation type="submission" date="2017-09" db="EMBL/GenBank/DDBJ databases">
        <title>Depth-based differentiation of microbial function through sediment-hosted aquifers and enrichment of novel symbionts in the deep terrestrial subsurface.</title>
        <authorList>
            <person name="Probst A.J."/>
            <person name="Ladd B."/>
            <person name="Jarett J.K."/>
            <person name="Geller-Mcgrath D.E."/>
            <person name="Sieber C.M."/>
            <person name="Emerson J.B."/>
            <person name="Anantharaman K."/>
            <person name="Thomas B.C."/>
            <person name="Malmstrom R."/>
            <person name="Stieglmeier M."/>
            <person name="Klingl A."/>
            <person name="Woyke T."/>
            <person name="Ryan C.M."/>
            <person name="Banfield J.F."/>
        </authorList>
    </citation>
    <scope>NUCLEOTIDE SEQUENCE [LARGE SCALE GENOMIC DNA]</scope>
    <source>
        <strain evidence="1">CG17_big_fil_post_rev_8_21_14_2_50_48_46</strain>
    </source>
</reference>
<name>A0A2M7G8S3_9BACT</name>
<dbReference type="AlphaFoldDB" id="A0A2M7G8S3"/>
<sequence>MSTLRKYRIPIGLLVLALLFSLPWLNWAFQPTHPLKLLILDKTVPDRSYREHAALIWSLNHFKIPHPEHPTWVKETDYLGYTPENPVTKKPGFGEKLKAEALKDKDLLFIADSYGVYSQDEAEAKREKAPDYSRKLYGGLDDQEVDLIENFLNQGKALIAEFNTFASPTRGAARKRLEKLLNLNWTEWSGRYFEKLEHPTEIPAWARRNWKQQSGSEWNFKGPGYLLVNENSRVVVLEFGKEVLPEGLRIYKASHHPFMKDFGDEVPFYYWFDILKVQPGSQVLAEYRLNLTDQGHALLKKEGIPAQFPAIVLTETPSLRLYLAGDASDSALDLGSPSWSGRQTWFKNWPLDSPNPEQIDFFWRCYIPLMRNVYAYLSQHYSH</sequence>
<accession>A0A2M7G8S3</accession>
<dbReference type="Proteomes" id="UP000231019">
    <property type="component" value="Unassembled WGS sequence"/>
</dbReference>
<dbReference type="EMBL" id="PFFQ01000013">
    <property type="protein sequence ID" value="PIW18241.1"/>
    <property type="molecule type" value="Genomic_DNA"/>
</dbReference>
<organism evidence="1 2">
    <name type="scientific">bacterium (Candidatus Blackallbacteria) CG17_big_fil_post_rev_8_21_14_2_50_48_46</name>
    <dbReference type="NCBI Taxonomy" id="2014261"/>
    <lineage>
        <taxon>Bacteria</taxon>
        <taxon>Candidatus Blackallbacteria</taxon>
    </lineage>
</organism>
<evidence type="ECO:0000313" key="2">
    <source>
        <dbReference type="Proteomes" id="UP000231019"/>
    </source>
</evidence>
<proteinExistence type="predicted"/>
<evidence type="ECO:0000313" key="1">
    <source>
        <dbReference type="EMBL" id="PIW18241.1"/>
    </source>
</evidence>
<comment type="caution">
    <text evidence="1">The sequence shown here is derived from an EMBL/GenBank/DDBJ whole genome shotgun (WGS) entry which is preliminary data.</text>
</comment>
<gene>
    <name evidence="1" type="ORF">COW36_05595</name>
</gene>
<protein>
    <submittedName>
        <fullName evidence="1">Uncharacterized protein</fullName>
    </submittedName>
</protein>